<feature type="chain" id="PRO_5045995086" evidence="2">
    <location>
        <begin position="21"/>
        <end position="222"/>
    </location>
</feature>
<feature type="region of interest" description="Disordered" evidence="1">
    <location>
        <begin position="29"/>
        <end position="52"/>
    </location>
</feature>
<comment type="caution">
    <text evidence="4">The sequence shown here is derived from an EMBL/GenBank/DDBJ whole genome shotgun (WGS) entry which is preliminary data.</text>
</comment>
<feature type="domain" description="Cell wall hydrolase SleB" evidence="3">
    <location>
        <begin position="119"/>
        <end position="221"/>
    </location>
</feature>
<name>A0ABT0BB11_9SPHN</name>
<reference evidence="4" key="1">
    <citation type="submission" date="2022-03" db="EMBL/GenBank/DDBJ databases">
        <title>Identification of a novel bacterium isolated from mangrove sediments.</title>
        <authorList>
            <person name="Pan X."/>
        </authorList>
    </citation>
    <scope>NUCLEOTIDE SEQUENCE</scope>
    <source>
        <strain evidence="4">B1949</strain>
    </source>
</reference>
<keyword evidence="5" id="KW-1185">Reference proteome</keyword>
<dbReference type="RefSeq" id="WP_244017917.1">
    <property type="nucleotide sequence ID" value="NZ_JALHLF010000013.1"/>
</dbReference>
<evidence type="ECO:0000256" key="2">
    <source>
        <dbReference type="SAM" id="SignalP"/>
    </source>
</evidence>
<accession>A0ABT0BB11</accession>
<dbReference type="Proteomes" id="UP001162881">
    <property type="component" value="Unassembled WGS sequence"/>
</dbReference>
<protein>
    <submittedName>
        <fullName evidence="4">Cell wall hydrolase</fullName>
    </submittedName>
</protein>
<dbReference type="Gene3D" id="1.10.10.2520">
    <property type="entry name" value="Cell wall hydrolase SleB, domain 1"/>
    <property type="match status" value="1"/>
</dbReference>
<keyword evidence="4" id="KW-0378">Hydrolase</keyword>
<dbReference type="InterPro" id="IPR042047">
    <property type="entry name" value="SleB_dom1"/>
</dbReference>
<evidence type="ECO:0000313" key="4">
    <source>
        <dbReference type="EMBL" id="MCJ2182218.1"/>
    </source>
</evidence>
<evidence type="ECO:0000256" key="1">
    <source>
        <dbReference type="SAM" id="MobiDB-lite"/>
    </source>
</evidence>
<sequence length="222" mass="23896">MATKLEWASAVALAATVVTAVLSAQGSGAAAQDRTPIAAQTEPTRELAGDAAKGPVRFVSNPVVQGEASEPAPEAQDDTSSAQDDAQSLDQLVALQTLPRKLDRQMRCLAGAIYFEARGESLEGQLAVGRVVINRANSGVFPDSYCGVVYQPSQFSFVRHGRMPRIAKASQAWRNAVAIARIAIADGWTNPARGALYFHAARVAPRWNHDRIARVDNHVFYR</sequence>
<feature type="region of interest" description="Disordered" evidence="1">
    <location>
        <begin position="65"/>
        <end position="85"/>
    </location>
</feature>
<evidence type="ECO:0000313" key="5">
    <source>
        <dbReference type="Proteomes" id="UP001162881"/>
    </source>
</evidence>
<evidence type="ECO:0000259" key="3">
    <source>
        <dbReference type="Pfam" id="PF07486"/>
    </source>
</evidence>
<keyword evidence="2" id="KW-0732">Signal</keyword>
<gene>
    <name evidence="4" type="ORF">MTR62_05825</name>
</gene>
<dbReference type="Pfam" id="PF07486">
    <property type="entry name" value="Hydrolase_2"/>
    <property type="match status" value="1"/>
</dbReference>
<proteinExistence type="predicted"/>
<dbReference type="EMBL" id="JALHLF010000013">
    <property type="protein sequence ID" value="MCJ2182218.1"/>
    <property type="molecule type" value="Genomic_DNA"/>
</dbReference>
<feature type="signal peptide" evidence="2">
    <location>
        <begin position="1"/>
        <end position="20"/>
    </location>
</feature>
<organism evidence="4 5">
    <name type="scientific">Novosphingobium organovorum</name>
    <dbReference type="NCBI Taxonomy" id="2930092"/>
    <lineage>
        <taxon>Bacteria</taxon>
        <taxon>Pseudomonadati</taxon>
        <taxon>Pseudomonadota</taxon>
        <taxon>Alphaproteobacteria</taxon>
        <taxon>Sphingomonadales</taxon>
        <taxon>Sphingomonadaceae</taxon>
        <taxon>Novosphingobium</taxon>
    </lineage>
</organism>
<dbReference type="InterPro" id="IPR011105">
    <property type="entry name" value="Cell_wall_hydrolase_SleB"/>
</dbReference>
<dbReference type="GO" id="GO:0016787">
    <property type="term" value="F:hydrolase activity"/>
    <property type="evidence" value="ECO:0007669"/>
    <property type="project" value="UniProtKB-KW"/>
</dbReference>